<reference evidence="1" key="1">
    <citation type="submission" date="2022-09" db="EMBL/GenBank/DDBJ databases">
        <title>Intensive care unit water sources are persistently colonized with multi-drug resistant bacteria and are the site of extensive horizontal gene transfer of antibiotic resistance genes.</title>
        <authorList>
            <person name="Diorio-Toth L."/>
        </authorList>
    </citation>
    <scope>NUCLEOTIDE SEQUENCE</scope>
    <source>
        <strain evidence="1">GD03885</strain>
    </source>
</reference>
<evidence type="ECO:0000313" key="1">
    <source>
        <dbReference type="EMBL" id="MDH0826545.1"/>
    </source>
</evidence>
<dbReference type="EMBL" id="JAOCCL010000018">
    <property type="protein sequence ID" value="MDH0826545.1"/>
    <property type="molecule type" value="Genomic_DNA"/>
</dbReference>
<evidence type="ECO:0000313" key="2">
    <source>
        <dbReference type="Proteomes" id="UP001160116"/>
    </source>
</evidence>
<comment type="caution">
    <text evidence="1">The sequence shown here is derived from an EMBL/GenBank/DDBJ whole genome shotgun (WGS) entry which is preliminary data.</text>
</comment>
<name>A0AA42M9Z9_ACIJO</name>
<sequence>MMNGHILPFLGDAKKTEMLDSASGQAVQVVENLDIQESNASALNAEIQSVRKMALMLVLVLVDSIIENDLGEDELPSDRLDALLSGFASDADDEEFEADQATLDILIANVQDAFASLGVSDELIATIFSEESEADEAIESACELVESTLPTGDDLQEFVDLFVYGEAQDDGDTMLDGVSLGKTTTKSGKFGKVVYKAVKAIRNGKVAIVNKRVSGRVKLSAKQRSALKKARVKASSSGAIKRRVRSMKKAKALNV</sequence>
<accession>A0AA42M9Z9</accession>
<dbReference type="RefSeq" id="WP_278345011.1">
    <property type="nucleotide sequence ID" value="NZ_JAOCCL010000018.1"/>
</dbReference>
<dbReference type="Proteomes" id="UP001160116">
    <property type="component" value="Unassembled WGS sequence"/>
</dbReference>
<protein>
    <submittedName>
        <fullName evidence="1">Uncharacterized protein</fullName>
    </submittedName>
</protein>
<proteinExistence type="predicted"/>
<dbReference type="AlphaFoldDB" id="A0AA42M9Z9"/>
<gene>
    <name evidence="1" type="ORF">N5C97_08535</name>
</gene>
<organism evidence="1 2">
    <name type="scientific">Acinetobacter johnsonii</name>
    <dbReference type="NCBI Taxonomy" id="40214"/>
    <lineage>
        <taxon>Bacteria</taxon>
        <taxon>Pseudomonadati</taxon>
        <taxon>Pseudomonadota</taxon>
        <taxon>Gammaproteobacteria</taxon>
        <taxon>Moraxellales</taxon>
        <taxon>Moraxellaceae</taxon>
        <taxon>Acinetobacter</taxon>
    </lineage>
</organism>